<evidence type="ECO:0000313" key="1">
    <source>
        <dbReference type="EMBL" id="ETR68363.1"/>
    </source>
</evidence>
<dbReference type="EMBL" id="ATBP01000983">
    <property type="protein sequence ID" value="ETR68363.1"/>
    <property type="molecule type" value="Genomic_DNA"/>
</dbReference>
<evidence type="ECO:0000313" key="2">
    <source>
        <dbReference type="Proteomes" id="UP000189670"/>
    </source>
</evidence>
<dbReference type="Proteomes" id="UP000189670">
    <property type="component" value="Unassembled WGS sequence"/>
</dbReference>
<dbReference type="AlphaFoldDB" id="A0A1V1P0L4"/>
<name>A0A1V1P0L4_9BACT</name>
<proteinExistence type="predicted"/>
<sequence>MSKGIVETGIIQADAIVNLIAGGIDQISGRVLTDQLIIQSQNTVSLLSESNDINILSAQIETGNLIFTNKNQITAQNLIAANVNLSSKTGSINAASIFAENALILNAGDTINKTEGTITAEDAILKAANGIGTQDNSFTIEVNRLDIVNTTSGNIYISNTGELNLIDLNNDGKAIDNAGGGSIETHSPLNVLSDISQAKDFTLTAGSSNDEGDNLTIKANITHTQGGTINLMAGDDIVYQAGVIESVEGSILLSVEEGNIIQTGGSIHAEKISFDAKESVEIQRTTNNIGTIQAIVKEGEFTYTGSDNITIDQIIAGGSVIINTDTISDYSYDNAFDIQSGGTINLTANTIGNIDNALDLANNSTVIASTRGDINLASSGNLTLKDITTSKGTINITTAGDLIAQNITSTDTDDTANNEISLNSSQGDILIGNIITDDHINIIASKGNINVQNITTDKSIKLTSIEGNIQQSQEDANIQGNELILTTKTGIDLTTDISHLEAQVIGSGDIVLTESDNIILNTLTTFDGSIVVNAGGSLEAINVNSVDGSVTINAQGEFIAKNISATKRIISTQPQNITLSTIGGNMIIDFIVADNDILINVKDGNLLDNNDPEIDIQANSLFVSADEIEKVNFDVSNIKIKSLNSGIIPYLDYLKPKVYDLNFPADLFKPEIDLTPFDLYIEEQPLLDPEEI</sequence>
<comment type="caution">
    <text evidence="1">The sequence shown here is derived from an EMBL/GenBank/DDBJ whole genome shotgun (WGS) entry which is preliminary data.</text>
</comment>
<accession>A0A1V1P0L4</accession>
<organism evidence="1 2">
    <name type="scientific">Candidatus Magnetoglobus multicellularis str. Araruama</name>
    <dbReference type="NCBI Taxonomy" id="890399"/>
    <lineage>
        <taxon>Bacteria</taxon>
        <taxon>Pseudomonadati</taxon>
        <taxon>Thermodesulfobacteriota</taxon>
        <taxon>Desulfobacteria</taxon>
        <taxon>Desulfobacterales</taxon>
        <taxon>Desulfobacteraceae</taxon>
        <taxon>Candidatus Magnetoglobus</taxon>
    </lineage>
</organism>
<reference evidence="2" key="1">
    <citation type="submission" date="2012-11" db="EMBL/GenBank/DDBJ databases">
        <authorList>
            <person name="Lucero-Rivera Y.E."/>
            <person name="Tovar-Ramirez D."/>
        </authorList>
    </citation>
    <scope>NUCLEOTIDE SEQUENCE [LARGE SCALE GENOMIC DNA]</scope>
    <source>
        <strain evidence="2">Araruama</strain>
    </source>
</reference>
<gene>
    <name evidence="1" type="ORF">OMM_04612</name>
</gene>
<protein>
    <submittedName>
        <fullName evidence="1">Uncharacterized protein</fullName>
    </submittedName>
</protein>